<dbReference type="Gene3D" id="3.40.190.10">
    <property type="entry name" value="Periplasmic binding protein-like II"/>
    <property type="match status" value="2"/>
</dbReference>
<protein>
    <recommendedName>
        <fullName evidence="6">Lipoprotein</fullName>
    </recommendedName>
</protein>
<feature type="signal peptide" evidence="7">
    <location>
        <begin position="1"/>
        <end position="18"/>
    </location>
</feature>
<dbReference type="InterPro" id="IPR004872">
    <property type="entry name" value="Lipoprotein_NlpA"/>
</dbReference>
<dbReference type="Pfam" id="PF03180">
    <property type="entry name" value="Lipoprotein_9"/>
    <property type="match status" value="1"/>
</dbReference>
<dbReference type="EMBL" id="JBHUEK010000033">
    <property type="protein sequence ID" value="MFD1781339.1"/>
    <property type="molecule type" value="Genomic_DNA"/>
</dbReference>
<dbReference type="PROSITE" id="PS51257">
    <property type="entry name" value="PROKAR_LIPOPROTEIN"/>
    <property type="match status" value="1"/>
</dbReference>
<evidence type="ECO:0000256" key="4">
    <source>
        <dbReference type="ARBA" id="ARBA00023139"/>
    </source>
</evidence>
<evidence type="ECO:0000256" key="5">
    <source>
        <dbReference type="ARBA" id="ARBA00023288"/>
    </source>
</evidence>
<sequence>MKKWLLASILVLIISTLAACGGSSESSGSKDEKAEGLYSDEKLVIGVTAGPHEQILEKVKELAEKEDLNIEIKVFTDYVMPNIALDEKELDLNIFQTEPYFNAFKEDRKLDLVKSFDTVSFPMGVYSLKVKDIAELKDGAKIGLPSDPTNSGRALLLFEKAGLIKLNPDTGLNSTVKDIEENKNNYEFIELDSAQIARQLDELDAAAINTNFAIEAGFTPSKDAIFIEPKDSPFVNHAAVRTENKDDEIITKLADIYRSEEIAKFVEEEFDGSVVPSW</sequence>
<comment type="caution">
    <text evidence="8">The sequence shown here is derived from an EMBL/GenBank/DDBJ whole genome shotgun (WGS) entry which is preliminary data.</text>
</comment>
<comment type="similarity">
    <text evidence="6">Belongs to the nlpA lipoprotein family.</text>
</comment>
<dbReference type="PANTHER" id="PTHR30429:SF1">
    <property type="entry name" value="D-METHIONINE-BINDING LIPOPROTEIN METQ-RELATED"/>
    <property type="match status" value="1"/>
</dbReference>
<name>A0ABW4MUH8_9BACI</name>
<evidence type="ECO:0000313" key="9">
    <source>
        <dbReference type="Proteomes" id="UP001597227"/>
    </source>
</evidence>
<keyword evidence="4" id="KW-0564">Palmitate</keyword>
<evidence type="ECO:0000256" key="6">
    <source>
        <dbReference type="PIRNR" id="PIRNR002854"/>
    </source>
</evidence>
<keyword evidence="9" id="KW-1185">Reference proteome</keyword>
<reference evidence="9" key="1">
    <citation type="journal article" date="2019" name="Int. J. Syst. Evol. Microbiol.">
        <title>The Global Catalogue of Microorganisms (GCM) 10K type strain sequencing project: providing services to taxonomists for standard genome sequencing and annotation.</title>
        <authorList>
            <consortium name="The Broad Institute Genomics Platform"/>
            <consortium name="The Broad Institute Genome Sequencing Center for Infectious Disease"/>
            <person name="Wu L."/>
            <person name="Ma J."/>
        </authorList>
    </citation>
    <scope>NUCLEOTIDE SEQUENCE [LARGE SCALE GENOMIC DNA]</scope>
    <source>
        <strain evidence="9">CCUG 15531</strain>
    </source>
</reference>
<proteinExistence type="inferred from homology"/>
<comment type="subcellular location">
    <subcellularLocation>
        <location evidence="1">Membrane</location>
        <topology evidence="1">Lipid-anchor</topology>
    </subcellularLocation>
</comment>
<gene>
    <name evidence="8" type="ORF">ACFSFW_22035</name>
</gene>
<organism evidence="8 9">
    <name type="scientific">Fredinandcohnia salidurans</name>
    <dbReference type="NCBI Taxonomy" id="2595041"/>
    <lineage>
        <taxon>Bacteria</taxon>
        <taxon>Bacillati</taxon>
        <taxon>Bacillota</taxon>
        <taxon>Bacilli</taxon>
        <taxon>Bacillales</taxon>
        <taxon>Bacillaceae</taxon>
        <taxon>Fredinandcohnia</taxon>
    </lineage>
</organism>
<dbReference type="RefSeq" id="WP_388041427.1">
    <property type="nucleotide sequence ID" value="NZ_JBHUEK010000033.1"/>
</dbReference>
<evidence type="ECO:0000256" key="7">
    <source>
        <dbReference type="SAM" id="SignalP"/>
    </source>
</evidence>
<evidence type="ECO:0000313" key="8">
    <source>
        <dbReference type="EMBL" id="MFD1781339.1"/>
    </source>
</evidence>
<evidence type="ECO:0000256" key="1">
    <source>
        <dbReference type="ARBA" id="ARBA00004635"/>
    </source>
</evidence>
<dbReference type="PANTHER" id="PTHR30429">
    <property type="entry name" value="D-METHIONINE-BINDING LIPOPROTEIN METQ"/>
    <property type="match status" value="1"/>
</dbReference>
<accession>A0ABW4MUH8</accession>
<keyword evidence="2 7" id="KW-0732">Signal</keyword>
<dbReference type="SUPFAM" id="SSF53850">
    <property type="entry name" value="Periplasmic binding protein-like II"/>
    <property type="match status" value="1"/>
</dbReference>
<evidence type="ECO:0000256" key="3">
    <source>
        <dbReference type="ARBA" id="ARBA00023136"/>
    </source>
</evidence>
<dbReference type="Proteomes" id="UP001597227">
    <property type="component" value="Unassembled WGS sequence"/>
</dbReference>
<dbReference type="PIRSF" id="PIRSF002854">
    <property type="entry name" value="MetQ"/>
    <property type="match status" value="1"/>
</dbReference>
<feature type="chain" id="PRO_5047541527" description="Lipoprotein" evidence="7">
    <location>
        <begin position="19"/>
        <end position="278"/>
    </location>
</feature>
<keyword evidence="3" id="KW-0472">Membrane</keyword>
<keyword evidence="5 6" id="KW-0449">Lipoprotein</keyword>
<evidence type="ECO:0000256" key="2">
    <source>
        <dbReference type="ARBA" id="ARBA00022729"/>
    </source>
</evidence>
<dbReference type="CDD" id="cd13526">
    <property type="entry name" value="PBP2_lipoprotein_MetQ_like"/>
    <property type="match status" value="1"/>
</dbReference>